<feature type="region of interest" description="Disordered" evidence="1">
    <location>
        <begin position="81"/>
        <end position="112"/>
    </location>
</feature>
<keyword evidence="3" id="KW-1185">Reference proteome</keyword>
<feature type="region of interest" description="Disordered" evidence="1">
    <location>
        <begin position="37"/>
        <end position="60"/>
    </location>
</feature>
<gene>
    <name evidence="2" type="ORF">PIIN_10668</name>
</gene>
<evidence type="ECO:0000256" key="1">
    <source>
        <dbReference type="SAM" id="MobiDB-lite"/>
    </source>
</evidence>
<evidence type="ECO:0000313" key="2">
    <source>
        <dbReference type="EMBL" id="CCA76679.1"/>
    </source>
</evidence>
<reference evidence="2 3" key="1">
    <citation type="journal article" date="2011" name="PLoS Pathog.">
        <title>Endophytic Life Strategies Decoded by Genome and Transcriptome Analyses of the Mutualistic Root Symbiont Piriformospora indica.</title>
        <authorList>
            <person name="Zuccaro A."/>
            <person name="Lahrmann U."/>
            <person name="Guldener U."/>
            <person name="Langen G."/>
            <person name="Pfiffi S."/>
            <person name="Biedenkopf D."/>
            <person name="Wong P."/>
            <person name="Samans B."/>
            <person name="Grimm C."/>
            <person name="Basiewicz M."/>
            <person name="Murat C."/>
            <person name="Martin F."/>
            <person name="Kogel K.H."/>
        </authorList>
    </citation>
    <scope>NUCLEOTIDE SEQUENCE [LARGE SCALE GENOMIC DNA]</scope>
    <source>
        <strain evidence="2 3">DSM 11827</strain>
    </source>
</reference>
<dbReference type="AlphaFoldDB" id="G4TZD6"/>
<name>G4TZD6_SERID</name>
<protein>
    <submittedName>
        <fullName evidence="2">Uncharacterized protein</fullName>
    </submittedName>
</protein>
<sequence length="112" mass="12900">MSMSELTHSIDDKSCAVRSRTNDACYRAEPELQRQLRRWISPGDKSHWKQTRVRGPKSWEKSVLAPTRGCRIYQVRPLLRSRGADDDKSNFTVKQRRAQEESQGAGGFDTFT</sequence>
<dbReference type="Proteomes" id="UP000007148">
    <property type="component" value="Unassembled WGS sequence"/>
</dbReference>
<accession>G4TZD6</accession>
<dbReference type="EMBL" id="CAFZ01000913">
    <property type="protein sequence ID" value="CCA76679.1"/>
    <property type="molecule type" value="Genomic_DNA"/>
</dbReference>
<dbReference type="HOGENOM" id="CLU_2146843_0_0_1"/>
<comment type="caution">
    <text evidence="2">The sequence shown here is derived from an EMBL/GenBank/DDBJ whole genome shotgun (WGS) entry which is preliminary data.</text>
</comment>
<dbReference type="InParanoid" id="G4TZD6"/>
<proteinExistence type="predicted"/>
<organism evidence="2 3">
    <name type="scientific">Serendipita indica (strain DSM 11827)</name>
    <name type="common">Root endophyte fungus</name>
    <name type="synonym">Piriformospora indica</name>
    <dbReference type="NCBI Taxonomy" id="1109443"/>
    <lineage>
        <taxon>Eukaryota</taxon>
        <taxon>Fungi</taxon>
        <taxon>Dikarya</taxon>
        <taxon>Basidiomycota</taxon>
        <taxon>Agaricomycotina</taxon>
        <taxon>Agaricomycetes</taxon>
        <taxon>Sebacinales</taxon>
        <taxon>Serendipitaceae</taxon>
        <taxon>Serendipita</taxon>
    </lineage>
</organism>
<evidence type="ECO:0000313" key="3">
    <source>
        <dbReference type="Proteomes" id="UP000007148"/>
    </source>
</evidence>